<dbReference type="AlphaFoldDB" id="A0A2H0E0M3"/>
<dbReference type="EMBL" id="PCTT01000008">
    <property type="protein sequence ID" value="PIP87380.1"/>
    <property type="molecule type" value="Genomic_DNA"/>
</dbReference>
<reference evidence="1 2" key="1">
    <citation type="submission" date="2017-09" db="EMBL/GenBank/DDBJ databases">
        <title>Depth-based differentiation of microbial function through sediment-hosted aquifers and enrichment of novel symbionts in the deep terrestrial subsurface.</title>
        <authorList>
            <person name="Probst A.J."/>
            <person name="Ladd B."/>
            <person name="Jarett J.K."/>
            <person name="Geller-Mcgrath D.E."/>
            <person name="Sieber C.M."/>
            <person name="Emerson J.B."/>
            <person name="Anantharaman K."/>
            <person name="Thomas B.C."/>
            <person name="Malmstrom R."/>
            <person name="Stieglmeier M."/>
            <person name="Klingl A."/>
            <person name="Woyke T."/>
            <person name="Ryan C.M."/>
            <person name="Banfield J.F."/>
        </authorList>
    </citation>
    <scope>NUCLEOTIDE SEQUENCE [LARGE SCALE GENOMIC DNA]</scope>
    <source>
        <strain evidence="1">CG22_combo_CG10-13_8_21_14_all_36_13</strain>
    </source>
</reference>
<dbReference type="PANTHER" id="PTHR46124:SF2">
    <property type="entry name" value="D-AMINOACYL-TRNA DEACYLASE"/>
    <property type="match status" value="1"/>
</dbReference>
<sequence>YIPEDMILAETDSPFASPVPKRGQRNSPLYVKHVADRIAQIKDLEPGMIQKTLVDNVLRVFNIQNRI</sequence>
<dbReference type="Gene3D" id="3.20.20.140">
    <property type="entry name" value="Metal-dependent hydrolases"/>
    <property type="match status" value="1"/>
</dbReference>
<feature type="non-terminal residue" evidence="1">
    <location>
        <position position="1"/>
    </location>
</feature>
<dbReference type="Pfam" id="PF01026">
    <property type="entry name" value="TatD_DNase"/>
    <property type="match status" value="1"/>
</dbReference>
<proteinExistence type="predicted"/>
<evidence type="ECO:0000313" key="1">
    <source>
        <dbReference type="EMBL" id="PIP87380.1"/>
    </source>
</evidence>
<name>A0A2H0E0M3_9BACT</name>
<dbReference type="InterPro" id="IPR001130">
    <property type="entry name" value="TatD-like"/>
</dbReference>
<accession>A0A2H0E0M3</accession>
<dbReference type="Proteomes" id="UP000231143">
    <property type="component" value="Unassembled WGS sequence"/>
</dbReference>
<protein>
    <recommendedName>
        <fullName evidence="3">Hydrolase TatD</fullName>
    </recommendedName>
</protein>
<dbReference type="InterPro" id="IPR032466">
    <property type="entry name" value="Metal_Hydrolase"/>
</dbReference>
<evidence type="ECO:0000313" key="2">
    <source>
        <dbReference type="Proteomes" id="UP000231143"/>
    </source>
</evidence>
<dbReference type="SUPFAM" id="SSF51556">
    <property type="entry name" value="Metallo-dependent hydrolases"/>
    <property type="match status" value="1"/>
</dbReference>
<evidence type="ECO:0008006" key="3">
    <source>
        <dbReference type="Google" id="ProtNLM"/>
    </source>
</evidence>
<gene>
    <name evidence="1" type="ORF">COW81_00695</name>
</gene>
<comment type="caution">
    <text evidence="1">The sequence shown here is derived from an EMBL/GenBank/DDBJ whole genome shotgun (WGS) entry which is preliminary data.</text>
</comment>
<dbReference type="PANTHER" id="PTHR46124">
    <property type="entry name" value="D-AMINOACYL-TRNA DEACYLASE"/>
    <property type="match status" value="1"/>
</dbReference>
<organism evidence="1 2">
    <name type="scientific">Candidatus Campbellbacteria bacterium CG22_combo_CG10-13_8_21_14_all_36_13</name>
    <dbReference type="NCBI Taxonomy" id="1974529"/>
    <lineage>
        <taxon>Bacteria</taxon>
        <taxon>Candidatus Campbelliibacteriota</taxon>
    </lineage>
</organism>
<dbReference type="GO" id="GO:0016788">
    <property type="term" value="F:hydrolase activity, acting on ester bonds"/>
    <property type="evidence" value="ECO:0007669"/>
    <property type="project" value="InterPro"/>
</dbReference>